<dbReference type="EC" id="1.3.5.2" evidence="11"/>
<evidence type="ECO:0000256" key="3">
    <source>
        <dbReference type="ARBA" id="ARBA00005161"/>
    </source>
</evidence>
<keyword evidence="5 11" id="KW-0285">Flavoprotein</keyword>
<dbReference type="InterPro" id="IPR005719">
    <property type="entry name" value="Dihydroorotate_DH_2"/>
</dbReference>
<dbReference type="InterPro" id="IPR050074">
    <property type="entry name" value="DHO_dehydrogenase"/>
</dbReference>
<dbReference type="GO" id="GO:0005886">
    <property type="term" value="C:plasma membrane"/>
    <property type="evidence" value="ECO:0007669"/>
    <property type="project" value="UniProtKB-SubCell"/>
</dbReference>
<keyword evidence="7 11" id="KW-0665">Pyrimidine biosynthesis</keyword>
<feature type="active site" description="Nucleophile" evidence="11">
    <location>
        <position position="172"/>
    </location>
</feature>
<feature type="binding site" evidence="11">
    <location>
        <begin position="109"/>
        <end position="113"/>
    </location>
    <ligand>
        <name>substrate</name>
    </ligand>
</feature>
<name>A0A212JQF5_9PROT</name>
<dbReference type="UniPathway" id="UPA00070">
    <property type="reaction ID" value="UER00946"/>
</dbReference>
<feature type="binding site" evidence="11">
    <location>
        <position position="174"/>
    </location>
    <ligand>
        <name>substrate</name>
    </ligand>
</feature>
<feature type="binding site" evidence="11">
    <location>
        <position position="64"/>
    </location>
    <ligand>
        <name>substrate</name>
    </ligand>
</feature>
<evidence type="ECO:0000256" key="2">
    <source>
        <dbReference type="ARBA" id="ARBA00004370"/>
    </source>
</evidence>
<evidence type="ECO:0000256" key="6">
    <source>
        <dbReference type="ARBA" id="ARBA00022643"/>
    </source>
</evidence>
<dbReference type="PROSITE" id="PS00911">
    <property type="entry name" value="DHODEHASE_1"/>
    <property type="match status" value="1"/>
</dbReference>
<evidence type="ECO:0000256" key="9">
    <source>
        <dbReference type="ARBA" id="ARBA00023136"/>
    </source>
</evidence>
<feature type="binding site" evidence="11">
    <location>
        <position position="84"/>
    </location>
    <ligand>
        <name>FMN</name>
        <dbReference type="ChEBI" id="CHEBI:58210"/>
    </ligand>
</feature>
<dbReference type="InterPro" id="IPR005720">
    <property type="entry name" value="Dihydroorotate_DH_cat"/>
</dbReference>
<feature type="binding site" evidence="11">
    <location>
        <begin position="252"/>
        <end position="253"/>
    </location>
    <ligand>
        <name>substrate</name>
    </ligand>
</feature>
<keyword evidence="9 11" id="KW-0472">Membrane</keyword>
<dbReference type="GO" id="GO:0006207">
    <property type="term" value="P:'de novo' pyrimidine nucleobase biosynthetic process"/>
    <property type="evidence" value="ECO:0007669"/>
    <property type="project" value="UniProtKB-UniRule"/>
</dbReference>
<dbReference type="InterPro" id="IPR013785">
    <property type="entry name" value="Aldolase_TIM"/>
</dbReference>
<accession>A0A212JQF5</accession>
<gene>
    <name evidence="11 13" type="primary">pyrD</name>
    <name evidence="13" type="ORF">KL86APRO_11472</name>
</gene>
<dbReference type="NCBIfam" id="NF003652">
    <property type="entry name" value="PRK05286.2-5"/>
    <property type="match status" value="1"/>
</dbReference>
<dbReference type="InterPro" id="IPR001295">
    <property type="entry name" value="Dihydroorotate_DH_CS"/>
</dbReference>
<dbReference type="CDD" id="cd04738">
    <property type="entry name" value="DHOD_2_like"/>
    <property type="match status" value="1"/>
</dbReference>
<dbReference type="Gene3D" id="3.20.20.70">
    <property type="entry name" value="Aldolase class I"/>
    <property type="match status" value="1"/>
</dbReference>
<keyword evidence="6 11" id="KW-0288">FMN</keyword>
<comment type="subunit">
    <text evidence="11">Monomer.</text>
</comment>
<organism evidence="13">
    <name type="scientific">uncultured Alphaproteobacteria bacterium</name>
    <dbReference type="NCBI Taxonomy" id="91750"/>
    <lineage>
        <taxon>Bacteria</taxon>
        <taxon>Pseudomonadati</taxon>
        <taxon>Pseudomonadota</taxon>
        <taxon>Alphaproteobacteria</taxon>
        <taxon>environmental samples</taxon>
    </lineage>
</organism>
<feature type="binding site" evidence="11">
    <location>
        <begin position="323"/>
        <end position="324"/>
    </location>
    <ligand>
        <name>FMN</name>
        <dbReference type="ChEBI" id="CHEBI:58210"/>
    </ligand>
</feature>
<dbReference type="GO" id="GO:0106430">
    <property type="term" value="F:dihydroorotate dehydrogenase (quinone) activity"/>
    <property type="evidence" value="ECO:0007669"/>
    <property type="project" value="UniProtKB-EC"/>
</dbReference>
<feature type="domain" description="Dihydroorotate dehydrogenase catalytic" evidence="12">
    <location>
        <begin position="43"/>
        <end position="345"/>
    </location>
</feature>
<dbReference type="GO" id="GO:0044205">
    <property type="term" value="P:'de novo' UMP biosynthetic process"/>
    <property type="evidence" value="ECO:0007669"/>
    <property type="project" value="UniProtKB-UniRule"/>
</dbReference>
<sequence length="365" mass="38053">MDLYPLIKPVVMRFDPECGHRFAIAALRCGLVPKPPRSDDTVLQTRVFGIDFPNPIGLAAGFDKDAEVVDAMLGQGFGCVEVGSVTPRPQPGNDKPRLFRLVEDRAVINRMGFNNKGVAAMAERLAKRGDRGGVVGVNLGKNKDTERAVDDYVIGAKALAPYADYLAVNVSSPNTPGLRALQSRAPLVEILAGVRAALAEVAAAGGRRPPLLLKIAPDLTPADLADIAAVALGEDLDVAEGETGVDGLIVTNTTWSREGLRSPHKSQQGGMSGAPLFKPSTAVLKAVYALTGGRVPLVGVGGVFTGRDAYIKIRAGASLVQLYSAMVYDGPGVGARVAAELAQCLRADGFVHVAEAVGADAKGTP</sequence>
<feature type="binding site" evidence="11">
    <location>
        <position position="138"/>
    </location>
    <ligand>
        <name>FMN</name>
        <dbReference type="ChEBI" id="CHEBI:58210"/>
    </ligand>
</feature>
<evidence type="ECO:0000256" key="11">
    <source>
        <dbReference type="HAMAP-Rule" id="MF_00225"/>
    </source>
</evidence>
<dbReference type="PANTHER" id="PTHR48109">
    <property type="entry name" value="DIHYDROOROTATE DEHYDROGENASE (QUINONE), MITOCHONDRIAL-RELATED"/>
    <property type="match status" value="1"/>
</dbReference>
<dbReference type="NCBIfam" id="NF003645">
    <property type="entry name" value="PRK05286.1-2"/>
    <property type="match status" value="1"/>
</dbReference>
<feature type="binding site" evidence="11">
    <location>
        <position position="214"/>
    </location>
    <ligand>
        <name>FMN</name>
        <dbReference type="ChEBI" id="CHEBI:58210"/>
    </ligand>
</feature>
<feature type="binding site" evidence="11">
    <location>
        <begin position="60"/>
        <end position="64"/>
    </location>
    <ligand>
        <name>FMN</name>
        <dbReference type="ChEBI" id="CHEBI:58210"/>
    </ligand>
</feature>
<feature type="binding site" evidence="11">
    <location>
        <position position="273"/>
    </location>
    <ligand>
        <name>FMN</name>
        <dbReference type="ChEBI" id="CHEBI:58210"/>
    </ligand>
</feature>
<dbReference type="HAMAP" id="MF_00225">
    <property type="entry name" value="DHO_dh_type2"/>
    <property type="match status" value="1"/>
</dbReference>
<dbReference type="PROSITE" id="PS00912">
    <property type="entry name" value="DHODEHASE_2"/>
    <property type="match status" value="1"/>
</dbReference>
<keyword evidence="8 11" id="KW-0560">Oxidoreductase</keyword>
<feature type="binding site" evidence="11">
    <location>
        <position position="302"/>
    </location>
    <ligand>
        <name>FMN</name>
        <dbReference type="ChEBI" id="CHEBI:58210"/>
    </ligand>
</feature>
<feature type="binding site" evidence="11">
    <location>
        <position position="251"/>
    </location>
    <ligand>
        <name>FMN</name>
        <dbReference type="ChEBI" id="CHEBI:58210"/>
    </ligand>
</feature>
<comment type="catalytic activity">
    <reaction evidence="10 11">
        <text>(S)-dihydroorotate + a quinone = orotate + a quinol</text>
        <dbReference type="Rhea" id="RHEA:30187"/>
        <dbReference type="ChEBI" id="CHEBI:24646"/>
        <dbReference type="ChEBI" id="CHEBI:30839"/>
        <dbReference type="ChEBI" id="CHEBI:30864"/>
        <dbReference type="ChEBI" id="CHEBI:132124"/>
        <dbReference type="EC" id="1.3.5.2"/>
    </reaction>
</comment>
<proteinExistence type="inferred from homology"/>
<keyword evidence="11" id="KW-1003">Cell membrane</keyword>
<evidence type="ECO:0000256" key="7">
    <source>
        <dbReference type="ARBA" id="ARBA00022975"/>
    </source>
</evidence>
<protein>
    <recommendedName>
        <fullName evidence="11">Dihydroorotate dehydrogenase (quinone)</fullName>
        <ecNumber evidence="11">1.3.5.2</ecNumber>
    </recommendedName>
    <alternativeName>
        <fullName evidence="11">DHOdehase</fullName>
        <shortName evidence="11">DHOD</shortName>
        <shortName evidence="11">DHODase</shortName>
    </alternativeName>
    <alternativeName>
        <fullName evidence="11">Dihydroorotate oxidase</fullName>
    </alternativeName>
</protein>
<evidence type="ECO:0000256" key="4">
    <source>
        <dbReference type="ARBA" id="ARBA00005359"/>
    </source>
</evidence>
<comment type="subcellular location">
    <subcellularLocation>
        <location evidence="11">Cell membrane</location>
        <topology evidence="11">Peripheral membrane protein</topology>
    </subcellularLocation>
    <subcellularLocation>
        <location evidence="2">Membrane</location>
    </subcellularLocation>
</comment>
<dbReference type="Pfam" id="PF01180">
    <property type="entry name" value="DHO_dh"/>
    <property type="match status" value="1"/>
</dbReference>
<dbReference type="AlphaFoldDB" id="A0A212JQF5"/>
<comment type="similarity">
    <text evidence="4 11">Belongs to the dihydroorotate dehydrogenase family. Type 2 subfamily.</text>
</comment>
<comment type="pathway">
    <text evidence="3 11">Pyrimidine metabolism; UMP biosynthesis via de novo pathway; orotate from (S)-dihydroorotate (quinone route): step 1/1.</text>
</comment>
<evidence type="ECO:0000256" key="8">
    <source>
        <dbReference type="ARBA" id="ARBA00023002"/>
    </source>
</evidence>
<reference evidence="13" key="1">
    <citation type="submission" date="2016-04" db="EMBL/GenBank/DDBJ databases">
        <authorList>
            <person name="Evans L.H."/>
            <person name="Alamgir A."/>
            <person name="Owens N."/>
            <person name="Weber N.D."/>
            <person name="Virtaneva K."/>
            <person name="Barbian K."/>
            <person name="Babar A."/>
            <person name="Rosenke K."/>
        </authorList>
    </citation>
    <scope>NUCLEOTIDE SEQUENCE</scope>
    <source>
        <strain evidence="13">86</strain>
    </source>
</reference>
<evidence type="ECO:0000259" key="12">
    <source>
        <dbReference type="Pfam" id="PF01180"/>
    </source>
</evidence>
<dbReference type="PANTHER" id="PTHR48109:SF4">
    <property type="entry name" value="DIHYDROOROTATE DEHYDROGENASE (QUINONE), MITOCHONDRIAL"/>
    <property type="match status" value="1"/>
</dbReference>
<evidence type="ECO:0000256" key="1">
    <source>
        <dbReference type="ARBA" id="ARBA00003125"/>
    </source>
</evidence>
<dbReference type="SUPFAM" id="SSF51395">
    <property type="entry name" value="FMN-linked oxidoreductases"/>
    <property type="match status" value="1"/>
</dbReference>
<comment type="function">
    <text evidence="1 11">Catalyzes the conversion of dihydroorotate to orotate with quinone as electron acceptor.</text>
</comment>
<dbReference type="NCBIfam" id="TIGR01036">
    <property type="entry name" value="pyrD_sub2"/>
    <property type="match status" value="1"/>
</dbReference>
<evidence type="ECO:0000313" key="13">
    <source>
        <dbReference type="EMBL" id="SBW01683.1"/>
    </source>
</evidence>
<feature type="binding site" evidence="11">
    <location>
        <position position="169"/>
    </location>
    <ligand>
        <name>FMN</name>
        <dbReference type="ChEBI" id="CHEBI:58210"/>
    </ligand>
</feature>
<feature type="binding site" evidence="11">
    <location>
        <position position="169"/>
    </location>
    <ligand>
        <name>substrate</name>
    </ligand>
</feature>
<dbReference type="EMBL" id="FLUO01000001">
    <property type="protein sequence ID" value="SBW01683.1"/>
    <property type="molecule type" value="Genomic_DNA"/>
</dbReference>
<evidence type="ECO:0000256" key="10">
    <source>
        <dbReference type="ARBA" id="ARBA00048639"/>
    </source>
</evidence>
<evidence type="ECO:0000256" key="5">
    <source>
        <dbReference type="ARBA" id="ARBA00022630"/>
    </source>
</evidence>
<comment type="cofactor">
    <cofactor evidence="11">
        <name>FMN</name>
        <dbReference type="ChEBI" id="CHEBI:58210"/>
    </cofactor>
    <text evidence="11">Binds 1 FMN per subunit.</text>
</comment>
<dbReference type="GO" id="GO:0005737">
    <property type="term" value="C:cytoplasm"/>
    <property type="evidence" value="ECO:0007669"/>
    <property type="project" value="InterPro"/>
</dbReference>